<evidence type="ECO:0000256" key="1">
    <source>
        <dbReference type="SAM" id="Phobius"/>
    </source>
</evidence>
<name>A0A1I1WE49_9ACTN</name>
<dbReference type="STRING" id="1798228.SAMN05216574_101348"/>
<dbReference type="PANTHER" id="PTHR34980:SF2">
    <property type="entry name" value="INNER MEMBRANE PROTEIN YHAH-RELATED"/>
    <property type="match status" value="1"/>
</dbReference>
<keyword evidence="1" id="KW-0472">Membrane</keyword>
<proteinExistence type="predicted"/>
<reference evidence="3" key="1">
    <citation type="submission" date="2016-10" db="EMBL/GenBank/DDBJ databases">
        <authorList>
            <person name="Varghese N."/>
            <person name="Submissions S."/>
        </authorList>
    </citation>
    <scope>NUCLEOTIDE SEQUENCE [LARGE SCALE GENOMIC DNA]</scope>
    <source>
        <strain evidence="3">DSM 46838</strain>
    </source>
</reference>
<dbReference type="GO" id="GO:0005886">
    <property type="term" value="C:plasma membrane"/>
    <property type="evidence" value="ECO:0007669"/>
    <property type="project" value="TreeGrafter"/>
</dbReference>
<dbReference type="InterPro" id="IPR008523">
    <property type="entry name" value="DUF805"/>
</dbReference>
<keyword evidence="3" id="KW-1185">Reference proteome</keyword>
<organism evidence="2 3">
    <name type="scientific">Blastococcus tunisiensis</name>
    <dbReference type="NCBI Taxonomy" id="1798228"/>
    <lineage>
        <taxon>Bacteria</taxon>
        <taxon>Bacillati</taxon>
        <taxon>Actinomycetota</taxon>
        <taxon>Actinomycetes</taxon>
        <taxon>Geodermatophilales</taxon>
        <taxon>Geodermatophilaceae</taxon>
        <taxon>Blastococcus</taxon>
    </lineage>
</organism>
<evidence type="ECO:0000313" key="2">
    <source>
        <dbReference type="EMBL" id="SFD93485.1"/>
    </source>
</evidence>
<keyword evidence="1" id="KW-0812">Transmembrane</keyword>
<feature type="transmembrane region" description="Helical" evidence="1">
    <location>
        <begin position="29"/>
        <end position="52"/>
    </location>
</feature>
<accession>A0A1I1WE49</accession>
<sequence>MTVGTSRGAAHGLLDWYLPTGRRRRGELWLGYVLVLVLIFLLAQVADSIWFASSSVRLVRHDDADLMDLLWVTPEGGGPVTLLAVLLLAVPNVAAIVCRLHDRGHSAWWLAWNLLPGIGTLVLFVTVGLLGSDPRPNRYGPPRS</sequence>
<feature type="transmembrane region" description="Helical" evidence="1">
    <location>
        <begin position="76"/>
        <end position="98"/>
    </location>
</feature>
<dbReference type="AlphaFoldDB" id="A0A1I1WE49"/>
<keyword evidence="1" id="KW-1133">Transmembrane helix</keyword>
<feature type="transmembrane region" description="Helical" evidence="1">
    <location>
        <begin position="110"/>
        <end position="131"/>
    </location>
</feature>
<dbReference type="RefSeq" id="WP_092195022.1">
    <property type="nucleotide sequence ID" value="NZ_FOND01000001.1"/>
</dbReference>
<dbReference type="OrthoDB" id="9812349at2"/>
<gene>
    <name evidence="2" type="ORF">SAMN05216574_101348</name>
</gene>
<protein>
    <submittedName>
        <fullName evidence="2">Uncharacterized membrane protein YhaH, DUF805 family</fullName>
    </submittedName>
</protein>
<dbReference type="Pfam" id="PF05656">
    <property type="entry name" value="DUF805"/>
    <property type="match status" value="1"/>
</dbReference>
<dbReference type="PANTHER" id="PTHR34980">
    <property type="entry name" value="INNER MEMBRANE PROTEIN-RELATED-RELATED"/>
    <property type="match status" value="1"/>
</dbReference>
<evidence type="ECO:0000313" key="3">
    <source>
        <dbReference type="Proteomes" id="UP000198589"/>
    </source>
</evidence>
<dbReference type="Proteomes" id="UP000198589">
    <property type="component" value="Unassembled WGS sequence"/>
</dbReference>
<dbReference type="EMBL" id="FOND01000001">
    <property type="protein sequence ID" value="SFD93485.1"/>
    <property type="molecule type" value="Genomic_DNA"/>
</dbReference>